<evidence type="ECO:0000313" key="14">
    <source>
        <dbReference type="Proteomes" id="UP000694387"/>
    </source>
</evidence>
<reference evidence="13" key="3">
    <citation type="submission" date="2025-09" db="UniProtKB">
        <authorList>
            <consortium name="Ensembl"/>
        </authorList>
    </citation>
    <scope>IDENTIFICATION</scope>
</reference>
<keyword evidence="6 11" id="KW-1133">Transmembrane helix</keyword>
<dbReference type="Pfam" id="PF13853">
    <property type="entry name" value="7tm_4"/>
    <property type="match status" value="1"/>
</dbReference>
<evidence type="ECO:0000256" key="10">
    <source>
        <dbReference type="RuleBase" id="RU000688"/>
    </source>
</evidence>
<organism evidence="13 14">
    <name type="scientific">Equus asinus</name>
    <name type="common">Donkey</name>
    <name type="synonym">Equus africanus asinus</name>
    <dbReference type="NCBI Taxonomy" id="9793"/>
    <lineage>
        <taxon>Eukaryota</taxon>
        <taxon>Metazoa</taxon>
        <taxon>Chordata</taxon>
        <taxon>Craniata</taxon>
        <taxon>Vertebrata</taxon>
        <taxon>Euteleostomi</taxon>
        <taxon>Mammalia</taxon>
        <taxon>Eutheria</taxon>
        <taxon>Laurasiatheria</taxon>
        <taxon>Perissodactyla</taxon>
        <taxon>Equidae</taxon>
        <taxon>Equus</taxon>
    </lineage>
</organism>
<feature type="domain" description="G-protein coupled receptors family 1 profile" evidence="12">
    <location>
        <begin position="41"/>
        <end position="148"/>
    </location>
</feature>
<evidence type="ECO:0000256" key="3">
    <source>
        <dbReference type="ARBA" id="ARBA00022606"/>
    </source>
</evidence>
<dbReference type="Gene3D" id="1.20.1070.10">
    <property type="entry name" value="Rhodopsin 7-helix transmembrane proteins"/>
    <property type="match status" value="1"/>
</dbReference>
<feature type="transmembrane region" description="Helical" evidence="11">
    <location>
        <begin position="140"/>
        <end position="163"/>
    </location>
</feature>
<feature type="transmembrane region" description="Helical" evidence="11">
    <location>
        <begin position="92"/>
        <end position="119"/>
    </location>
</feature>
<reference evidence="13 14" key="1">
    <citation type="journal article" date="2020" name="Nat. Commun.">
        <title>Donkey genomes provide new insights into domestication and selection for coat color.</title>
        <authorList>
            <person name="Wang"/>
            <person name="C."/>
            <person name="Li"/>
            <person name="H."/>
            <person name="Guo"/>
            <person name="Y."/>
            <person name="Huang"/>
            <person name="J."/>
            <person name="Sun"/>
            <person name="Y."/>
            <person name="Min"/>
            <person name="J."/>
            <person name="Wang"/>
            <person name="J."/>
            <person name="Fang"/>
            <person name="X."/>
            <person name="Zhao"/>
            <person name="Z."/>
            <person name="Wang"/>
            <person name="S."/>
            <person name="Zhang"/>
            <person name="Y."/>
            <person name="Liu"/>
            <person name="Q."/>
            <person name="Jiang"/>
            <person name="Q."/>
            <person name="Wang"/>
            <person name="X."/>
            <person name="Guo"/>
            <person name="Y."/>
            <person name="Yang"/>
            <person name="C."/>
            <person name="Wang"/>
            <person name="Y."/>
            <person name="Tian"/>
            <person name="F."/>
            <person name="Zhuang"/>
            <person name="G."/>
            <person name="Fan"/>
            <person name="Y."/>
            <person name="Gao"/>
            <person name="Q."/>
            <person name="Li"/>
            <person name="Y."/>
            <person name="Ju"/>
            <person name="Z."/>
            <person name="Li"/>
            <person name="J."/>
            <person name="Li"/>
            <person name="R."/>
            <person name="Hou"/>
            <person name="M."/>
            <person name="Yang"/>
            <person name="G."/>
            <person name="Liu"/>
            <person name="G."/>
            <person name="Liu"/>
            <person name="W."/>
            <person name="Guo"/>
            <person name="J."/>
            <person name="Pan"/>
            <person name="S."/>
            <person name="Fan"/>
            <person name="G."/>
            <person name="Zhang"/>
            <person name="W."/>
            <person name="Zhang"/>
            <person name="R."/>
            <person name="Yu"/>
            <person name="J."/>
            <person name="Zhang"/>
            <person name="X."/>
            <person name="Yin"/>
            <person name="Q."/>
            <person name="Ji"/>
            <person name="C."/>
            <person name="Jin"/>
            <person name="Y."/>
            <person name="Yue"/>
            <person name="G."/>
            <person name="Liu"/>
            <person name="M."/>
            <person name="Xu"/>
            <person name="J."/>
            <person name="Liu"/>
            <person name="S."/>
            <person name="Jordana"/>
            <person name="J."/>
            <person name="Noce"/>
            <person name="A."/>
            <person name="Amills"/>
            <person name="M."/>
            <person name="Wu"/>
            <person name="D.D."/>
            <person name="Li"/>
            <person name="S."/>
            <person name="Zhou"/>
            <person name="X. and Zhong"/>
            <person name="J."/>
        </authorList>
    </citation>
    <scope>NUCLEOTIDE SEQUENCE [LARGE SCALE GENOMIC DNA]</scope>
</reference>
<evidence type="ECO:0000259" key="12">
    <source>
        <dbReference type="PROSITE" id="PS50262"/>
    </source>
</evidence>
<keyword evidence="7 10" id="KW-0297">G-protein coupled receptor</keyword>
<proteinExistence type="inferred from homology"/>
<feature type="transmembrane region" description="Helical" evidence="11">
    <location>
        <begin position="20"/>
        <end position="50"/>
    </location>
</feature>
<evidence type="ECO:0000313" key="13">
    <source>
        <dbReference type="Ensembl" id="ENSEASP00005045647.1"/>
    </source>
</evidence>
<dbReference type="PRINTS" id="PR00237">
    <property type="entry name" value="GPCRRHODOPSN"/>
</dbReference>
<dbReference type="PANTHER" id="PTHR26450:SF395">
    <property type="entry name" value="G-PROTEIN COUPLED RECEPTORS FAMILY 1 PROFILE DOMAIN-CONTAINING PROTEIN"/>
    <property type="match status" value="1"/>
</dbReference>
<dbReference type="GO" id="GO:0005886">
    <property type="term" value="C:plasma membrane"/>
    <property type="evidence" value="ECO:0007669"/>
    <property type="project" value="TreeGrafter"/>
</dbReference>
<comment type="similarity">
    <text evidence="10">Belongs to the G-protein coupled receptor 1 family.</text>
</comment>
<evidence type="ECO:0000256" key="4">
    <source>
        <dbReference type="ARBA" id="ARBA00022692"/>
    </source>
</evidence>
<comment type="subcellular location">
    <subcellularLocation>
        <location evidence="2">Membrane</location>
        <topology evidence="2">Multi-pass membrane protein</topology>
    </subcellularLocation>
</comment>
<evidence type="ECO:0000256" key="9">
    <source>
        <dbReference type="ARBA" id="ARBA00023224"/>
    </source>
</evidence>
<evidence type="ECO:0000256" key="2">
    <source>
        <dbReference type="ARBA" id="ARBA00004141"/>
    </source>
</evidence>
<comment type="function">
    <text evidence="1">Putative odorant or sperm cell receptor.</text>
</comment>
<evidence type="ECO:0000256" key="5">
    <source>
        <dbReference type="ARBA" id="ARBA00022725"/>
    </source>
</evidence>
<keyword evidence="3" id="KW-0716">Sensory transduction</keyword>
<accession>A0A9L0J6L0</accession>
<dbReference type="AlphaFoldDB" id="A0A9L0J6L0"/>
<reference evidence="13" key="2">
    <citation type="submission" date="2025-08" db="UniProtKB">
        <authorList>
            <consortium name="Ensembl"/>
        </authorList>
    </citation>
    <scope>IDENTIFICATION</scope>
</reference>
<name>A0A9L0J6L0_EQUAS</name>
<evidence type="ECO:0000256" key="7">
    <source>
        <dbReference type="ARBA" id="ARBA00023040"/>
    </source>
</evidence>
<protein>
    <recommendedName>
        <fullName evidence="12">G-protein coupled receptors family 1 profile domain-containing protein</fullName>
    </recommendedName>
</protein>
<dbReference type="GO" id="GO:0004930">
    <property type="term" value="F:G protein-coupled receptor activity"/>
    <property type="evidence" value="ECO:0007669"/>
    <property type="project" value="UniProtKB-KW"/>
</dbReference>
<dbReference type="PANTHER" id="PTHR26450">
    <property type="entry name" value="OLFACTORY RECEPTOR 56B1-RELATED"/>
    <property type="match status" value="1"/>
</dbReference>
<dbReference type="InterPro" id="IPR017452">
    <property type="entry name" value="GPCR_Rhodpsn_7TM"/>
</dbReference>
<keyword evidence="4 10" id="KW-0812">Transmembrane</keyword>
<keyword evidence="10" id="KW-0675">Receptor</keyword>
<keyword evidence="9 10" id="KW-0807">Transducer</keyword>
<dbReference type="Proteomes" id="UP000694387">
    <property type="component" value="Chromosome 20"/>
</dbReference>
<keyword evidence="5" id="KW-0552">Olfaction</keyword>
<dbReference type="PROSITE" id="PS00237">
    <property type="entry name" value="G_PROTEIN_RECEP_F1_1"/>
    <property type="match status" value="1"/>
</dbReference>
<dbReference type="InterPro" id="IPR000725">
    <property type="entry name" value="Olfact_rcpt"/>
</dbReference>
<keyword evidence="14" id="KW-1185">Reference proteome</keyword>
<feature type="transmembrane region" description="Helical" evidence="11">
    <location>
        <begin position="62"/>
        <end position="86"/>
    </location>
</feature>
<dbReference type="PROSITE" id="PS50262">
    <property type="entry name" value="G_PROTEIN_RECEP_F1_2"/>
    <property type="match status" value="1"/>
</dbReference>
<evidence type="ECO:0000256" key="8">
    <source>
        <dbReference type="ARBA" id="ARBA00023136"/>
    </source>
</evidence>
<dbReference type="InterPro" id="IPR050402">
    <property type="entry name" value="OR51/52/56-like"/>
</dbReference>
<evidence type="ECO:0000256" key="1">
    <source>
        <dbReference type="ARBA" id="ARBA00003929"/>
    </source>
</evidence>
<dbReference type="SUPFAM" id="SSF81321">
    <property type="entry name" value="Family A G protein-coupled receptor-like"/>
    <property type="match status" value="1"/>
</dbReference>
<dbReference type="InterPro" id="IPR000276">
    <property type="entry name" value="GPCR_Rhodpsn"/>
</dbReference>
<dbReference type="GO" id="GO:0004984">
    <property type="term" value="F:olfactory receptor activity"/>
    <property type="evidence" value="ECO:0007669"/>
    <property type="project" value="InterPro"/>
</dbReference>
<evidence type="ECO:0000256" key="11">
    <source>
        <dbReference type="SAM" id="Phobius"/>
    </source>
</evidence>
<sequence length="203" mass="21005">MELDPALPTLNQTVLISGPGPFVLLGLSVPVCLLYVAALAGNALLLGLVAADKALQAPMYQLLGLLAATDLVLATSTVPKALAVLWGLSGKISFGVCLAQVFVAHVAFIAESSVLLAMAVDRHVAIFQPLRYGALLTQRVVGIVAVAAVTRGACVMAPAVVLLHRLPYCGQRALLGFPTHSSLISLTSVGPLDPKVTARPGQR</sequence>
<dbReference type="GeneTree" id="ENSGT01090000260043"/>
<evidence type="ECO:0000256" key="6">
    <source>
        <dbReference type="ARBA" id="ARBA00022989"/>
    </source>
</evidence>
<keyword evidence="8 11" id="KW-0472">Membrane</keyword>
<dbReference type="Ensembl" id="ENSEAST00005051765.1">
    <property type="protein sequence ID" value="ENSEASP00005045647.1"/>
    <property type="gene ID" value="ENSEASG00005034172.1"/>
</dbReference>